<protein>
    <submittedName>
        <fullName evidence="7">NAD(P)/FAD-dependent oxidoreductase</fullName>
    </submittedName>
</protein>
<proteinExistence type="inferred from homology"/>
<dbReference type="RefSeq" id="WP_344305629.1">
    <property type="nucleotide sequence ID" value="NZ_BAAAQQ010000014.1"/>
</dbReference>
<dbReference type="InterPro" id="IPR036188">
    <property type="entry name" value="FAD/NAD-bd_sf"/>
</dbReference>
<evidence type="ECO:0000256" key="6">
    <source>
        <dbReference type="ARBA" id="ARBA00023033"/>
    </source>
</evidence>
<dbReference type="InterPro" id="IPR020946">
    <property type="entry name" value="Flavin_mOase-like"/>
</dbReference>
<dbReference type="InterPro" id="IPR051820">
    <property type="entry name" value="FAD-binding_MO"/>
</dbReference>
<dbReference type="PANTHER" id="PTHR43872">
    <property type="entry name" value="MONOOXYGENASE, PUTATIVE (AFU_ORTHOLOGUE AFUA_8G02570)-RELATED"/>
    <property type="match status" value="1"/>
</dbReference>
<organism evidence="7 8">
    <name type="scientific">Nocardioides bigeumensis</name>
    <dbReference type="NCBI Taxonomy" id="433657"/>
    <lineage>
        <taxon>Bacteria</taxon>
        <taxon>Bacillati</taxon>
        <taxon>Actinomycetota</taxon>
        <taxon>Actinomycetes</taxon>
        <taxon>Propionibacteriales</taxon>
        <taxon>Nocardioidaceae</taxon>
        <taxon>Nocardioides</taxon>
    </lineage>
</organism>
<dbReference type="SUPFAM" id="SSF51905">
    <property type="entry name" value="FAD/NAD(P)-binding domain"/>
    <property type="match status" value="1"/>
</dbReference>
<dbReference type="Pfam" id="PF13450">
    <property type="entry name" value="NAD_binding_8"/>
    <property type="match status" value="1"/>
</dbReference>
<evidence type="ECO:0000313" key="7">
    <source>
        <dbReference type="EMBL" id="GAA2133997.1"/>
    </source>
</evidence>
<evidence type="ECO:0000256" key="2">
    <source>
        <dbReference type="ARBA" id="ARBA00010139"/>
    </source>
</evidence>
<keyword evidence="8" id="KW-1185">Reference proteome</keyword>
<evidence type="ECO:0000256" key="4">
    <source>
        <dbReference type="ARBA" id="ARBA00022827"/>
    </source>
</evidence>
<reference evidence="7 8" key="1">
    <citation type="journal article" date="2019" name="Int. J. Syst. Evol. Microbiol.">
        <title>The Global Catalogue of Microorganisms (GCM) 10K type strain sequencing project: providing services to taxonomists for standard genome sequencing and annotation.</title>
        <authorList>
            <consortium name="The Broad Institute Genomics Platform"/>
            <consortium name="The Broad Institute Genome Sequencing Center for Infectious Disease"/>
            <person name="Wu L."/>
            <person name="Ma J."/>
        </authorList>
    </citation>
    <scope>NUCLEOTIDE SEQUENCE [LARGE SCALE GENOMIC DNA]</scope>
    <source>
        <strain evidence="7 8">JCM 16021</strain>
    </source>
</reference>
<evidence type="ECO:0000256" key="5">
    <source>
        <dbReference type="ARBA" id="ARBA00023002"/>
    </source>
</evidence>
<comment type="cofactor">
    <cofactor evidence="1">
        <name>FAD</name>
        <dbReference type="ChEBI" id="CHEBI:57692"/>
    </cofactor>
</comment>
<dbReference type="Gene3D" id="3.50.50.60">
    <property type="entry name" value="FAD/NAD(P)-binding domain"/>
    <property type="match status" value="3"/>
</dbReference>
<keyword evidence="5" id="KW-0560">Oxidoreductase</keyword>
<evidence type="ECO:0000256" key="1">
    <source>
        <dbReference type="ARBA" id="ARBA00001974"/>
    </source>
</evidence>
<dbReference type="Proteomes" id="UP001500575">
    <property type="component" value="Unassembled WGS sequence"/>
</dbReference>
<keyword evidence="4" id="KW-0274">FAD</keyword>
<gene>
    <name evidence="7" type="ORF">GCM10009843_40000</name>
</gene>
<keyword evidence="3" id="KW-0285">Flavoprotein</keyword>
<dbReference type="EMBL" id="BAAAQQ010000014">
    <property type="protein sequence ID" value="GAA2133997.1"/>
    <property type="molecule type" value="Genomic_DNA"/>
</dbReference>
<accession>A0ABN2YXT4</accession>
<comment type="similarity">
    <text evidence="2">Belongs to the FAD-binding monooxygenase family.</text>
</comment>
<comment type="caution">
    <text evidence="7">The sequence shown here is derived from an EMBL/GenBank/DDBJ whole genome shotgun (WGS) entry which is preliminary data.</text>
</comment>
<evidence type="ECO:0000313" key="8">
    <source>
        <dbReference type="Proteomes" id="UP001500575"/>
    </source>
</evidence>
<dbReference type="Pfam" id="PF00743">
    <property type="entry name" value="FMO-like"/>
    <property type="match status" value="1"/>
</dbReference>
<evidence type="ECO:0000256" key="3">
    <source>
        <dbReference type="ARBA" id="ARBA00022630"/>
    </source>
</evidence>
<keyword evidence="6" id="KW-0503">Monooxygenase</keyword>
<name>A0ABN2YXT4_9ACTN</name>
<sequence>MGSGLSSTTGTVDTIIVGAGLSGIGGAARLGMEHPDHDYLVLEGREASGGTWDLFRYPGIRSDSDMYTLGYRFKPWTGEKALADGSSILEYVRETAREHDVERRIRYSHRVVAAEWSSTTARWTVTAQTPDGVRLFESRFLWATTGYYDYDEPYAAVIPGLDDFGGQVVHPQHWPEDLDYAGKRVVVIGSGATAVTLVPAMAQGGAGHVTMLQRSPTYVLPLPEVDPVAARLRRWLPEKAAYKATRAKNIAVAVASYQIARRRPGLAREFVRKANVRSLPEGYPVDRDFKPAYDVWDQRLCLVPDGDLFRAIRHGQAEVVTDTIAGFTEGGVVLASGRTLPADIVVTATGLQLLPFGGIPVSVDGREIKLPETMAYRALMLSGVPNFVFTIGYTNASWTLKADLVADYFCRLVGHVDEHGYRSFVADRDPTVTEVPLMDFSSGYVVRALAQLPKGGDREPWKLRQNYPYDVRTIRKAPLEDGALRFSC</sequence>
<dbReference type="PANTHER" id="PTHR43872:SF1">
    <property type="entry name" value="MONOOXYGENASE, PUTATIVE (AFU_ORTHOLOGUE AFUA_8G02570)-RELATED"/>
    <property type="match status" value="1"/>
</dbReference>